<dbReference type="InterPro" id="IPR007262">
    <property type="entry name" value="Vps55/LEPROT"/>
</dbReference>
<evidence type="ECO:0000256" key="4">
    <source>
        <dbReference type="ARBA" id="ARBA00022989"/>
    </source>
</evidence>
<dbReference type="GO" id="GO:0032511">
    <property type="term" value="P:late endosome to vacuole transport via multivesicular body sorting pathway"/>
    <property type="evidence" value="ECO:0007669"/>
    <property type="project" value="TreeGrafter"/>
</dbReference>
<comment type="similarity">
    <text evidence="2">Belongs to the OB-RGRP/VPS55 family.</text>
</comment>
<keyword evidence="5 6" id="KW-0472">Membrane</keyword>
<keyword evidence="7" id="KW-1185">Reference proteome</keyword>
<feature type="transmembrane region" description="Helical" evidence="6">
    <location>
        <begin position="175"/>
        <end position="199"/>
    </location>
</feature>
<name>A0A7E4VWK8_PANRE</name>
<dbReference type="WBParaSite" id="Pan_g4072.t2">
    <property type="protein sequence ID" value="Pan_g4072.t2"/>
    <property type="gene ID" value="Pan_g4072"/>
</dbReference>
<evidence type="ECO:0000313" key="8">
    <source>
        <dbReference type="WBParaSite" id="Pan_g4072.t2"/>
    </source>
</evidence>
<sequence length="211" mass="23188">MISRLEGIKQKKTVKKPHFATLQTSRTQLKTLGVMSRTACGQFHFLALACFRLHRIQPSSESTSPSASIPTPNFPSDSWNNVMTSMKSLIGLALAGVVGLTLLLVGCALPEYGSWWPLFVVFFYILAPIPTAIARRFNYDAPTTTPCMEFAIFATTGIVVSAFALPAVLAHAGTIRWGACFFTNTASTIFFLAIVAYYYMNHEDGWNAAIY</sequence>
<evidence type="ECO:0000256" key="1">
    <source>
        <dbReference type="ARBA" id="ARBA00004141"/>
    </source>
</evidence>
<dbReference type="Proteomes" id="UP000492821">
    <property type="component" value="Unassembled WGS sequence"/>
</dbReference>
<evidence type="ECO:0000256" key="6">
    <source>
        <dbReference type="SAM" id="Phobius"/>
    </source>
</evidence>
<dbReference type="GO" id="GO:0005768">
    <property type="term" value="C:endosome"/>
    <property type="evidence" value="ECO:0007669"/>
    <property type="project" value="TreeGrafter"/>
</dbReference>
<comment type="subcellular location">
    <subcellularLocation>
        <location evidence="1">Membrane</location>
        <topology evidence="1">Multi-pass membrane protein</topology>
    </subcellularLocation>
</comment>
<reference evidence="7" key="1">
    <citation type="journal article" date="2013" name="Genetics">
        <title>The draft genome and transcriptome of Panagrellus redivivus are shaped by the harsh demands of a free-living lifestyle.</title>
        <authorList>
            <person name="Srinivasan J."/>
            <person name="Dillman A.R."/>
            <person name="Macchietto M.G."/>
            <person name="Heikkinen L."/>
            <person name="Lakso M."/>
            <person name="Fracchia K.M."/>
            <person name="Antoshechkin I."/>
            <person name="Mortazavi A."/>
            <person name="Wong G."/>
            <person name="Sternberg P.W."/>
        </authorList>
    </citation>
    <scope>NUCLEOTIDE SEQUENCE [LARGE SCALE GENOMIC DNA]</scope>
    <source>
        <strain evidence="7">MT8872</strain>
    </source>
</reference>
<dbReference type="PANTHER" id="PTHR12050">
    <property type="entry name" value="LEPTIN RECEPTOR-RELATED"/>
    <property type="match status" value="1"/>
</dbReference>
<evidence type="ECO:0000256" key="2">
    <source>
        <dbReference type="ARBA" id="ARBA00005645"/>
    </source>
</evidence>
<evidence type="ECO:0000256" key="5">
    <source>
        <dbReference type="ARBA" id="ARBA00023136"/>
    </source>
</evidence>
<protein>
    <submittedName>
        <fullName evidence="8">MARVEL domain-containing protein</fullName>
    </submittedName>
</protein>
<dbReference type="Pfam" id="PF04133">
    <property type="entry name" value="Vps55"/>
    <property type="match status" value="1"/>
</dbReference>
<dbReference type="AlphaFoldDB" id="A0A7E4VWK8"/>
<keyword evidence="4 6" id="KW-1133">Transmembrane helix</keyword>
<proteinExistence type="inferred from homology"/>
<evidence type="ECO:0000313" key="7">
    <source>
        <dbReference type="Proteomes" id="UP000492821"/>
    </source>
</evidence>
<accession>A0A7E4VWK8</accession>
<feature type="transmembrane region" description="Helical" evidence="6">
    <location>
        <begin position="115"/>
        <end position="134"/>
    </location>
</feature>
<dbReference type="PANTHER" id="PTHR12050:SF0">
    <property type="entry name" value="RH04491P"/>
    <property type="match status" value="1"/>
</dbReference>
<feature type="transmembrane region" description="Helical" evidence="6">
    <location>
        <begin position="146"/>
        <end position="169"/>
    </location>
</feature>
<organism evidence="7 8">
    <name type="scientific">Panagrellus redivivus</name>
    <name type="common">Microworm</name>
    <dbReference type="NCBI Taxonomy" id="6233"/>
    <lineage>
        <taxon>Eukaryota</taxon>
        <taxon>Metazoa</taxon>
        <taxon>Ecdysozoa</taxon>
        <taxon>Nematoda</taxon>
        <taxon>Chromadorea</taxon>
        <taxon>Rhabditida</taxon>
        <taxon>Tylenchina</taxon>
        <taxon>Panagrolaimomorpha</taxon>
        <taxon>Panagrolaimoidea</taxon>
        <taxon>Panagrolaimidae</taxon>
        <taxon>Panagrellus</taxon>
    </lineage>
</organism>
<evidence type="ECO:0000256" key="3">
    <source>
        <dbReference type="ARBA" id="ARBA00022692"/>
    </source>
</evidence>
<keyword evidence="3 6" id="KW-0812">Transmembrane</keyword>
<reference evidence="8" key="2">
    <citation type="submission" date="2020-10" db="UniProtKB">
        <authorList>
            <consortium name="WormBaseParasite"/>
        </authorList>
    </citation>
    <scope>IDENTIFICATION</scope>
</reference>
<dbReference type="GO" id="GO:0016020">
    <property type="term" value="C:membrane"/>
    <property type="evidence" value="ECO:0007669"/>
    <property type="project" value="UniProtKB-SubCell"/>
</dbReference>
<feature type="transmembrane region" description="Helical" evidence="6">
    <location>
        <begin position="89"/>
        <end position="109"/>
    </location>
</feature>